<accession>A0A0Q0KFV3</accession>
<proteinExistence type="predicted"/>
<name>A0A0Q0KFV3_VIBMT</name>
<organism evidence="1 2">
    <name type="scientific">Vibrio metoecus</name>
    <dbReference type="NCBI Taxonomy" id="1481663"/>
    <lineage>
        <taxon>Bacteria</taxon>
        <taxon>Pseudomonadati</taxon>
        <taxon>Pseudomonadota</taxon>
        <taxon>Gammaproteobacteria</taxon>
        <taxon>Vibrionales</taxon>
        <taxon>Vibrionaceae</taxon>
        <taxon>Vibrio</taxon>
    </lineage>
</organism>
<evidence type="ECO:0000313" key="1">
    <source>
        <dbReference type="EMBL" id="KQA22444.1"/>
    </source>
</evidence>
<evidence type="ECO:0000313" key="2">
    <source>
        <dbReference type="Proteomes" id="UP000053724"/>
    </source>
</evidence>
<sequence>MSGIKITFAYDSNGVRVDADSYGAFPIAHPLICPDKNCEAFLEHVNGYKRESYGKQQFIPVFYRLEKGFDHSEYCSYKSSGRDTIVAGESDHEVKDALAKGELLFRIHVMDAEERKKLKDKAGVFQQFPPNDTTERKYRNRGRRSTYVRTMNSLLEIYNHGRLNPQDRAKIRLIIGGKLVKWTDFFYSTNHLGSLKSRLHREGIVQAAVVVKVSVIGLPNQKLKGFCFIECSPKTTGLGKHIYTTLKLAKSLPSSHFALNQNIMVLGKFCIPEPSDRVTPSYLGNEIRALITHTQQVVKV</sequence>
<comment type="caution">
    <text evidence="1">The sequence shown here is derived from an EMBL/GenBank/DDBJ whole genome shotgun (WGS) entry which is preliminary data.</text>
</comment>
<dbReference type="RefSeq" id="WP_055028442.1">
    <property type="nucleotide sequence ID" value="NZ_CP035689.1"/>
</dbReference>
<gene>
    <name evidence="1" type="ORF">AAY55_17310</name>
</gene>
<reference evidence="1 2" key="1">
    <citation type="journal article" date="2015" name="Genome Biol. Evol.">
        <title>The Dynamics of Genetic Interactions between Vibrio metoecus and Vibrio cholerae, Two Close Relatives Co-Occurring in the Environment.</title>
        <authorList>
            <person name="Orata F.D."/>
            <person name="Kirchberger P.C."/>
            <person name="Meheust R."/>
            <person name="Barlow E.J."/>
            <person name="Tarr C.L."/>
            <person name="Boucher Y."/>
        </authorList>
    </citation>
    <scope>NUCLEOTIDE SEQUENCE [LARGE SCALE GENOMIC DNA]</scope>
    <source>
        <strain evidence="1 2">08-2459</strain>
    </source>
</reference>
<dbReference type="PATRIC" id="fig|1481663.8.peg.3962"/>
<dbReference type="Proteomes" id="UP000053724">
    <property type="component" value="Unassembled WGS sequence"/>
</dbReference>
<protein>
    <submittedName>
        <fullName evidence="1">Uncharacterized protein</fullName>
    </submittedName>
</protein>
<dbReference type="EMBL" id="LCUF01000046">
    <property type="protein sequence ID" value="KQA22444.1"/>
    <property type="molecule type" value="Genomic_DNA"/>
</dbReference>
<dbReference type="AlphaFoldDB" id="A0A0Q0KFV3"/>